<dbReference type="GO" id="GO:0006424">
    <property type="term" value="P:glutamyl-tRNA aminoacylation"/>
    <property type="evidence" value="ECO:0007669"/>
    <property type="project" value="UniProtKB-UniRule"/>
</dbReference>
<protein>
    <recommendedName>
        <fullName evidence="7">Glutamate--tRNA ligase</fullName>
        <ecNumber evidence="7">6.1.1.17</ecNumber>
    </recommendedName>
    <alternativeName>
        <fullName evidence="7">Glutamyl-tRNA synthetase</fullName>
        <shortName evidence="7">GluRS</shortName>
    </alternativeName>
</protein>
<dbReference type="AlphaFoldDB" id="A0A9D1I7X7"/>
<evidence type="ECO:0000256" key="6">
    <source>
        <dbReference type="ARBA" id="ARBA00023146"/>
    </source>
</evidence>
<evidence type="ECO:0000256" key="7">
    <source>
        <dbReference type="HAMAP-Rule" id="MF_00022"/>
    </source>
</evidence>
<dbReference type="EMBL" id="DVMM01000130">
    <property type="protein sequence ID" value="HIU29869.1"/>
    <property type="molecule type" value="Genomic_DNA"/>
</dbReference>
<dbReference type="Gene3D" id="1.10.10.350">
    <property type="match status" value="1"/>
</dbReference>
<dbReference type="CDD" id="cd00808">
    <property type="entry name" value="GluRS_core"/>
    <property type="match status" value="1"/>
</dbReference>
<keyword evidence="3 7" id="KW-0547">Nucleotide-binding</keyword>
<dbReference type="InterPro" id="IPR045462">
    <property type="entry name" value="aa-tRNA-synth_I_cd-bd"/>
</dbReference>
<dbReference type="HAMAP" id="MF_00022">
    <property type="entry name" value="Glu_tRNA_synth_type1"/>
    <property type="match status" value="1"/>
</dbReference>
<dbReference type="FunFam" id="3.40.50.620:FF:000045">
    <property type="entry name" value="Glutamate--tRNA ligase, mitochondrial"/>
    <property type="match status" value="1"/>
</dbReference>
<dbReference type="InterPro" id="IPR004527">
    <property type="entry name" value="Glu-tRNA-ligase_bac/mito"/>
</dbReference>
<comment type="caution">
    <text evidence="10">The sequence shown here is derived from an EMBL/GenBank/DDBJ whole genome shotgun (WGS) entry which is preliminary data.</text>
</comment>
<organism evidence="10 11">
    <name type="scientific">Candidatus Egerieisoma faecipullorum</name>
    <dbReference type="NCBI Taxonomy" id="2840963"/>
    <lineage>
        <taxon>Bacteria</taxon>
        <taxon>Bacillati</taxon>
        <taxon>Bacillota</taxon>
        <taxon>Clostridia</taxon>
        <taxon>Eubacteriales</taxon>
        <taxon>Clostridiaceae</taxon>
        <taxon>Clostridiaceae incertae sedis</taxon>
        <taxon>Candidatus Egerieisoma</taxon>
    </lineage>
</organism>
<feature type="domain" description="Aminoacyl-tRNA synthetase class I anticodon-binding" evidence="9">
    <location>
        <begin position="330"/>
        <end position="479"/>
    </location>
</feature>
<dbReference type="Proteomes" id="UP000824089">
    <property type="component" value="Unassembled WGS sequence"/>
</dbReference>
<keyword evidence="6 7" id="KW-0030">Aminoacyl-tRNA synthetase</keyword>
<keyword evidence="2 7" id="KW-0436">Ligase</keyword>
<evidence type="ECO:0000259" key="9">
    <source>
        <dbReference type="Pfam" id="PF19269"/>
    </source>
</evidence>
<dbReference type="GO" id="GO:0004818">
    <property type="term" value="F:glutamate-tRNA ligase activity"/>
    <property type="evidence" value="ECO:0007669"/>
    <property type="project" value="UniProtKB-UniRule"/>
</dbReference>
<dbReference type="NCBIfam" id="TIGR00464">
    <property type="entry name" value="gltX_bact"/>
    <property type="match status" value="1"/>
</dbReference>
<evidence type="ECO:0000259" key="8">
    <source>
        <dbReference type="Pfam" id="PF00749"/>
    </source>
</evidence>
<reference evidence="10" key="1">
    <citation type="submission" date="2020-10" db="EMBL/GenBank/DDBJ databases">
        <authorList>
            <person name="Gilroy R."/>
        </authorList>
    </citation>
    <scope>NUCLEOTIDE SEQUENCE</scope>
    <source>
        <strain evidence="10">CHK195-4489</strain>
    </source>
</reference>
<evidence type="ECO:0000256" key="5">
    <source>
        <dbReference type="ARBA" id="ARBA00022917"/>
    </source>
</evidence>
<dbReference type="InterPro" id="IPR000924">
    <property type="entry name" value="Glu/Gln-tRNA-synth"/>
</dbReference>
<dbReference type="InterPro" id="IPR014729">
    <property type="entry name" value="Rossmann-like_a/b/a_fold"/>
</dbReference>
<dbReference type="Pfam" id="PF00749">
    <property type="entry name" value="tRNA-synt_1c"/>
    <property type="match status" value="1"/>
</dbReference>
<dbReference type="PROSITE" id="PS00178">
    <property type="entry name" value="AA_TRNA_LIGASE_I"/>
    <property type="match status" value="1"/>
</dbReference>
<comment type="function">
    <text evidence="7">Catalyzes the attachment of glutamate to tRNA(Glu) in a two-step reaction: glutamate is first activated by ATP to form Glu-AMP and then transferred to the acceptor end of tRNA(Glu).</text>
</comment>
<dbReference type="InterPro" id="IPR020058">
    <property type="entry name" value="Glu/Gln-tRNA-synth_Ib_cat-dom"/>
</dbReference>
<feature type="domain" description="Glutamyl/glutaminyl-tRNA synthetase class Ib catalytic" evidence="8">
    <location>
        <begin position="4"/>
        <end position="317"/>
    </location>
</feature>
<dbReference type="PANTHER" id="PTHR43311:SF2">
    <property type="entry name" value="GLUTAMATE--TRNA LIGASE, MITOCHONDRIAL-RELATED"/>
    <property type="match status" value="1"/>
</dbReference>
<keyword evidence="4 7" id="KW-0067">ATP-binding</keyword>
<reference evidence="10" key="2">
    <citation type="journal article" date="2021" name="PeerJ">
        <title>Extensive microbial diversity within the chicken gut microbiome revealed by metagenomics and culture.</title>
        <authorList>
            <person name="Gilroy R."/>
            <person name="Ravi A."/>
            <person name="Getino M."/>
            <person name="Pursley I."/>
            <person name="Horton D.L."/>
            <person name="Alikhan N.F."/>
            <person name="Baker D."/>
            <person name="Gharbi K."/>
            <person name="Hall N."/>
            <person name="Watson M."/>
            <person name="Adriaenssens E.M."/>
            <person name="Foster-Nyarko E."/>
            <person name="Jarju S."/>
            <person name="Secka A."/>
            <person name="Antonio M."/>
            <person name="Oren A."/>
            <person name="Chaudhuri R.R."/>
            <person name="La Ragione R."/>
            <person name="Hildebrand F."/>
            <person name="Pallen M.J."/>
        </authorList>
    </citation>
    <scope>NUCLEOTIDE SEQUENCE</scope>
    <source>
        <strain evidence="10">CHK195-4489</strain>
    </source>
</reference>
<dbReference type="EC" id="6.1.1.17" evidence="7"/>
<dbReference type="GO" id="GO:0000049">
    <property type="term" value="F:tRNA binding"/>
    <property type="evidence" value="ECO:0007669"/>
    <property type="project" value="InterPro"/>
</dbReference>
<dbReference type="SUPFAM" id="SSF48163">
    <property type="entry name" value="An anticodon-binding domain of class I aminoacyl-tRNA synthetases"/>
    <property type="match status" value="1"/>
</dbReference>
<dbReference type="PANTHER" id="PTHR43311">
    <property type="entry name" value="GLUTAMATE--TRNA LIGASE"/>
    <property type="match status" value="1"/>
</dbReference>
<feature type="short sequence motif" description="'HIGH' region" evidence="7">
    <location>
        <begin position="10"/>
        <end position="20"/>
    </location>
</feature>
<dbReference type="PRINTS" id="PR00987">
    <property type="entry name" value="TRNASYNTHGLU"/>
</dbReference>
<dbReference type="GO" id="GO:0005524">
    <property type="term" value="F:ATP binding"/>
    <property type="evidence" value="ECO:0007669"/>
    <property type="project" value="UniProtKB-UniRule"/>
</dbReference>
<dbReference type="Gene3D" id="3.40.50.620">
    <property type="entry name" value="HUPs"/>
    <property type="match status" value="1"/>
</dbReference>
<dbReference type="Pfam" id="PF19269">
    <property type="entry name" value="Anticodon_2"/>
    <property type="match status" value="1"/>
</dbReference>
<dbReference type="GO" id="GO:0008270">
    <property type="term" value="F:zinc ion binding"/>
    <property type="evidence" value="ECO:0007669"/>
    <property type="project" value="InterPro"/>
</dbReference>
<keyword evidence="5 7" id="KW-0648">Protein biosynthesis</keyword>
<dbReference type="InterPro" id="IPR008925">
    <property type="entry name" value="aa_tRNA-synth_I_cd-bd_sf"/>
</dbReference>
<sequence>MAVIRTRFAPSPTGFMHIGNLRTALYEYLIARSKGGQFILRIEDTDQGRYVEGAMDAVLETLRMTGITYDEGPGVGGDYGPYIQSERKDIYLEYAKQLIQRGAAYYCFCSKERLDALRTSEGVAFNYDRHCLGLSQDEIEKNLAEGKPYVIRQLVPREGKTTFSDVVYGDITVDNDTLDDQILIKSDGLPTYNFANVIDDHLMKITHVVRGNEYLSSTPKYNILYQAFGWEIPVYIHLPSIMKDAHTKLSKRNGDASFQDLIQKGYLPEAILNYIALLGWSPGGTREFFTLKELEENFTIEGLNKSPSIFDIEKLRWMNAEYIRNSTPEQFRQLAQPYVEQALGENDLDIGKICALIQQRTEVLTEIPDKIAFFKELPEYDTAIYCHKKMKTDQTNSLENLRKVLQYFTDNESTLRADWTSARLYEALCALAEQNGVKNSQILWPVRTALSGKEVSPGGATEIAEILGYGETMRRLAVGIKKLETEGTVENGSQQ</sequence>
<evidence type="ECO:0000256" key="2">
    <source>
        <dbReference type="ARBA" id="ARBA00022598"/>
    </source>
</evidence>
<comment type="catalytic activity">
    <reaction evidence="7">
        <text>tRNA(Glu) + L-glutamate + ATP = L-glutamyl-tRNA(Glu) + AMP + diphosphate</text>
        <dbReference type="Rhea" id="RHEA:23540"/>
        <dbReference type="Rhea" id="RHEA-COMP:9663"/>
        <dbReference type="Rhea" id="RHEA-COMP:9680"/>
        <dbReference type="ChEBI" id="CHEBI:29985"/>
        <dbReference type="ChEBI" id="CHEBI:30616"/>
        <dbReference type="ChEBI" id="CHEBI:33019"/>
        <dbReference type="ChEBI" id="CHEBI:78442"/>
        <dbReference type="ChEBI" id="CHEBI:78520"/>
        <dbReference type="ChEBI" id="CHEBI:456215"/>
        <dbReference type="EC" id="6.1.1.17"/>
    </reaction>
</comment>
<keyword evidence="7" id="KW-0963">Cytoplasm</keyword>
<name>A0A9D1I7X7_9CLOT</name>
<evidence type="ECO:0000256" key="4">
    <source>
        <dbReference type="ARBA" id="ARBA00022840"/>
    </source>
</evidence>
<gene>
    <name evidence="7" type="primary">gltX</name>
    <name evidence="10" type="ORF">IAD50_06180</name>
</gene>
<dbReference type="InterPro" id="IPR001412">
    <property type="entry name" value="aa-tRNA-synth_I_CS"/>
</dbReference>
<dbReference type="InterPro" id="IPR049940">
    <property type="entry name" value="GluQ/Sye"/>
</dbReference>
<dbReference type="SUPFAM" id="SSF52374">
    <property type="entry name" value="Nucleotidylyl transferase"/>
    <property type="match status" value="1"/>
</dbReference>
<feature type="binding site" evidence="7">
    <location>
        <position position="251"/>
    </location>
    <ligand>
        <name>ATP</name>
        <dbReference type="ChEBI" id="CHEBI:30616"/>
    </ligand>
</feature>
<evidence type="ECO:0000313" key="10">
    <source>
        <dbReference type="EMBL" id="HIU29869.1"/>
    </source>
</evidence>
<evidence type="ECO:0000313" key="11">
    <source>
        <dbReference type="Proteomes" id="UP000824089"/>
    </source>
</evidence>
<comment type="similarity">
    <text evidence="1 7">Belongs to the class-I aminoacyl-tRNA synthetase family. Glutamate--tRNA ligase type 1 subfamily.</text>
</comment>
<comment type="caution">
    <text evidence="7">Lacks conserved residue(s) required for the propagation of feature annotation.</text>
</comment>
<dbReference type="InterPro" id="IPR033910">
    <property type="entry name" value="GluRS_core"/>
</dbReference>
<evidence type="ECO:0000256" key="1">
    <source>
        <dbReference type="ARBA" id="ARBA00007894"/>
    </source>
</evidence>
<evidence type="ECO:0000256" key="3">
    <source>
        <dbReference type="ARBA" id="ARBA00022741"/>
    </source>
</evidence>
<proteinExistence type="inferred from homology"/>
<feature type="short sequence motif" description="'KMSKS' region" evidence="7">
    <location>
        <begin position="248"/>
        <end position="252"/>
    </location>
</feature>
<dbReference type="InterPro" id="IPR020751">
    <property type="entry name" value="aa-tRNA-synth_I_codon-bd_sub2"/>
</dbReference>
<dbReference type="GO" id="GO:0005737">
    <property type="term" value="C:cytoplasm"/>
    <property type="evidence" value="ECO:0007669"/>
    <property type="project" value="UniProtKB-SubCell"/>
</dbReference>
<comment type="subunit">
    <text evidence="7">Monomer.</text>
</comment>
<comment type="subcellular location">
    <subcellularLocation>
        <location evidence="7">Cytoplasm</location>
    </subcellularLocation>
</comment>
<accession>A0A9D1I7X7</accession>